<dbReference type="InterPro" id="IPR019734">
    <property type="entry name" value="TPR_rpt"/>
</dbReference>
<proteinExistence type="predicted"/>
<dbReference type="SUPFAM" id="SSF48452">
    <property type="entry name" value="TPR-like"/>
    <property type="match status" value="1"/>
</dbReference>
<feature type="transmembrane region" description="Helical" evidence="2">
    <location>
        <begin position="131"/>
        <end position="152"/>
    </location>
</feature>
<dbReference type="Pfam" id="PF00226">
    <property type="entry name" value="DnaJ"/>
    <property type="match status" value="1"/>
</dbReference>
<dbReference type="SMART" id="SM00271">
    <property type="entry name" value="DnaJ"/>
    <property type="match status" value="1"/>
</dbReference>
<evidence type="ECO:0000259" key="3">
    <source>
        <dbReference type="PROSITE" id="PS50076"/>
    </source>
</evidence>
<dbReference type="Pfam" id="PF13432">
    <property type="entry name" value="TPR_16"/>
    <property type="match status" value="2"/>
</dbReference>
<protein>
    <submittedName>
        <fullName evidence="4">DnaJ domain-containing protein</fullName>
    </submittedName>
</protein>
<reference evidence="5" key="1">
    <citation type="journal article" date="2019" name="Int. J. Syst. Evol. Microbiol.">
        <title>The Global Catalogue of Microorganisms (GCM) 10K type strain sequencing project: providing services to taxonomists for standard genome sequencing and annotation.</title>
        <authorList>
            <consortium name="The Broad Institute Genomics Platform"/>
            <consortium name="The Broad Institute Genome Sequencing Center for Infectious Disease"/>
            <person name="Wu L."/>
            <person name="Ma J."/>
        </authorList>
    </citation>
    <scope>NUCLEOTIDE SEQUENCE [LARGE SCALE GENOMIC DNA]</scope>
    <source>
        <strain evidence="5">JCM 19635</strain>
    </source>
</reference>
<keyword evidence="2" id="KW-1133">Transmembrane helix</keyword>
<gene>
    <name evidence="4" type="ORF">ACFQT0_03215</name>
</gene>
<evidence type="ECO:0000256" key="2">
    <source>
        <dbReference type="SAM" id="Phobius"/>
    </source>
</evidence>
<accession>A0ABW2U0Y6</accession>
<dbReference type="PRINTS" id="PR00625">
    <property type="entry name" value="JDOMAIN"/>
</dbReference>
<dbReference type="RefSeq" id="WP_380200345.1">
    <property type="nucleotide sequence ID" value="NZ_JBHTEK010000001.1"/>
</dbReference>
<dbReference type="InterPro" id="IPR001623">
    <property type="entry name" value="DnaJ_domain"/>
</dbReference>
<dbReference type="PROSITE" id="PS50076">
    <property type="entry name" value="DNAJ_2"/>
    <property type="match status" value="1"/>
</dbReference>
<dbReference type="SUPFAM" id="SSF46565">
    <property type="entry name" value="Chaperone J-domain"/>
    <property type="match status" value="1"/>
</dbReference>
<dbReference type="Gene3D" id="1.25.40.10">
    <property type="entry name" value="Tetratricopeptide repeat domain"/>
    <property type="match status" value="1"/>
</dbReference>
<comment type="caution">
    <text evidence="4">The sequence shown here is derived from an EMBL/GenBank/DDBJ whole genome shotgun (WGS) entry which is preliminary data.</text>
</comment>
<keyword evidence="2" id="KW-0472">Membrane</keyword>
<organism evidence="4 5">
    <name type="scientific">Hymenobacter humi</name>
    <dbReference type="NCBI Taxonomy" id="1411620"/>
    <lineage>
        <taxon>Bacteria</taxon>
        <taxon>Pseudomonadati</taxon>
        <taxon>Bacteroidota</taxon>
        <taxon>Cytophagia</taxon>
        <taxon>Cytophagales</taxon>
        <taxon>Hymenobacteraceae</taxon>
        <taxon>Hymenobacter</taxon>
    </lineage>
</organism>
<evidence type="ECO:0000313" key="5">
    <source>
        <dbReference type="Proteomes" id="UP001596513"/>
    </source>
</evidence>
<dbReference type="Proteomes" id="UP001596513">
    <property type="component" value="Unassembled WGS sequence"/>
</dbReference>
<dbReference type="InterPro" id="IPR036869">
    <property type="entry name" value="J_dom_sf"/>
</dbReference>
<dbReference type="SMART" id="SM00028">
    <property type="entry name" value="TPR"/>
    <property type="match status" value="3"/>
</dbReference>
<dbReference type="Gene3D" id="1.10.287.110">
    <property type="entry name" value="DnaJ domain"/>
    <property type="match status" value="1"/>
</dbReference>
<evidence type="ECO:0000256" key="1">
    <source>
        <dbReference type="SAM" id="MobiDB-lite"/>
    </source>
</evidence>
<keyword evidence="2" id="KW-0812">Transmembrane</keyword>
<dbReference type="PANTHER" id="PTHR24074">
    <property type="entry name" value="CO-CHAPERONE PROTEIN DJLA"/>
    <property type="match status" value="1"/>
</dbReference>
<feature type="region of interest" description="Disordered" evidence="1">
    <location>
        <begin position="378"/>
        <end position="410"/>
    </location>
</feature>
<dbReference type="InterPro" id="IPR050817">
    <property type="entry name" value="DjlA_DnaK_co-chaperone"/>
</dbReference>
<sequence length="410" mass="46102">MSENHYQVLGVAPTAPAAEIKRAYRQLVVQYHPDKHGGDVRYEDQFKAVALAYRVLGDPGRRATYDFQLAQAARRAEEAQRRQQYRPASQHVYGVPMPPPAPLRTRPPAGSQERHYQRIPRQRAGFTRRDWTLTILFLLGIVVFTLFVKVTMDRVTANSNYRDGLRAYASGQLAAAYSFMDETLHFRPDYAPALRRRAELELLVNHNPAAARADFQEALLQPNSRRVAADMLYRLGRCETDLGLHTAAEFSFNRALILDSTLSGAYLARGQARLLDRNEPEPALADLTQGLAQRQRAGAAVPWRYLQVRGLALTALGRYPEARADYFQVLQANPNDGRTHFLLGRLAAHTRDTAAACEFYRRALVLGYEYARKAEATCKPPAPEAGQAAEKVSAEKKSTTKPLKKRDKSR</sequence>
<name>A0ABW2U0Y6_9BACT</name>
<dbReference type="InterPro" id="IPR011990">
    <property type="entry name" value="TPR-like_helical_dom_sf"/>
</dbReference>
<dbReference type="EMBL" id="JBHTEK010000001">
    <property type="protein sequence ID" value="MFC7666544.1"/>
    <property type="molecule type" value="Genomic_DNA"/>
</dbReference>
<dbReference type="CDD" id="cd06257">
    <property type="entry name" value="DnaJ"/>
    <property type="match status" value="1"/>
</dbReference>
<feature type="domain" description="J" evidence="3">
    <location>
        <begin position="4"/>
        <end position="69"/>
    </location>
</feature>
<keyword evidence="5" id="KW-1185">Reference proteome</keyword>
<evidence type="ECO:0000313" key="4">
    <source>
        <dbReference type="EMBL" id="MFC7666544.1"/>
    </source>
</evidence>